<dbReference type="PANTHER" id="PTHR46028">
    <property type="entry name" value="KYNURENINE 3-MONOOXYGENASE"/>
    <property type="match status" value="1"/>
</dbReference>
<evidence type="ECO:0000259" key="9">
    <source>
        <dbReference type="Pfam" id="PF01494"/>
    </source>
</evidence>
<keyword evidence="5" id="KW-0521">NADP</keyword>
<sequence>MEGKDIQVSIIGGGLVGSLCACVLAKHGIRVKLYEYRDDVRKTGIVDDGRRMNLVLSERGISALRLAGLEDINKYTTPITGRMMHKSDGTRVPFPMDNKGRCTYSIVRKDLNESFDNILCITMTEKNPNVEIFFKHKFKSFDFKNRKFYLQGPEGEIKEKSSDLLIGCDGAHSAVRRQMAKTPRFDCSQSYFDNGYIEITMPPTATGEFAMEGDYLHFWPRKSVMLAALPNKDRSYTVSLFMPFEIFEQLSTREKLLQFFTENFPDAIPLIGKEKLVTDFFRITPSAMITIKCNPYHIEDKVMILGDAAHAMLPFNGQGMNAVSFEDCQILSELLSLHNYDLRKVLPAFTNRRHKDAQIVSDLAKATFTIMKRHTSKKFLLRSKIDNLLNSIFPSWIVLSTEVAFSRNSYAECFARKQKQDKILYLSLWSILIVVFAFFVSVWARL</sequence>
<dbReference type="PANTHER" id="PTHR46028:SF2">
    <property type="entry name" value="KYNURENINE 3-MONOOXYGENASE"/>
    <property type="match status" value="1"/>
</dbReference>
<dbReference type="SUPFAM" id="SSF51905">
    <property type="entry name" value="FAD/NAD(P)-binding domain"/>
    <property type="match status" value="1"/>
</dbReference>
<comment type="cofactor">
    <cofactor evidence="1">
        <name>FAD</name>
        <dbReference type="ChEBI" id="CHEBI:57692"/>
    </cofactor>
</comment>
<evidence type="ECO:0000256" key="2">
    <source>
        <dbReference type="ARBA" id="ARBA00022630"/>
    </source>
</evidence>
<feature type="transmembrane region" description="Helical" evidence="8">
    <location>
        <begin position="423"/>
        <end position="444"/>
    </location>
</feature>
<dbReference type="GO" id="GO:0071949">
    <property type="term" value="F:FAD binding"/>
    <property type="evidence" value="ECO:0007669"/>
    <property type="project" value="InterPro"/>
</dbReference>
<keyword evidence="4" id="KW-0274">FAD</keyword>
<proteinExistence type="predicted"/>
<dbReference type="FunFam" id="3.50.50.60:FF:000185">
    <property type="entry name" value="Kynurenine 3-monooxygenase"/>
    <property type="match status" value="1"/>
</dbReference>
<dbReference type="PRINTS" id="PR00420">
    <property type="entry name" value="RNGMNOXGNASE"/>
</dbReference>
<comment type="caution">
    <text evidence="10">The sequence shown here is derived from an EMBL/GenBank/DDBJ whole genome shotgun (WGS) entry which is preliminary data.</text>
</comment>
<keyword evidence="6" id="KW-0560">Oxidoreductase</keyword>
<keyword evidence="8" id="KW-1133">Transmembrane helix</keyword>
<evidence type="ECO:0000256" key="6">
    <source>
        <dbReference type="ARBA" id="ARBA00023002"/>
    </source>
</evidence>
<evidence type="ECO:0000256" key="4">
    <source>
        <dbReference type="ARBA" id="ARBA00022827"/>
    </source>
</evidence>
<dbReference type="GO" id="GO:0070189">
    <property type="term" value="P:kynurenine metabolic process"/>
    <property type="evidence" value="ECO:0007669"/>
    <property type="project" value="TreeGrafter"/>
</dbReference>
<dbReference type="AlphaFoldDB" id="A0AAV4NL92"/>
<keyword evidence="11" id="KW-1185">Reference proteome</keyword>
<feature type="domain" description="FAD-binding" evidence="9">
    <location>
        <begin position="6"/>
        <end position="335"/>
    </location>
</feature>
<name>A0AAV4NL92_CAEEX</name>
<dbReference type="EMBL" id="BPLR01003432">
    <property type="protein sequence ID" value="GIX84506.1"/>
    <property type="molecule type" value="Genomic_DNA"/>
</dbReference>
<evidence type="ECO:0000256" key="1">
    <source>
        <dbReference type="ARBA" id="ARBA00001974"/>
    </source>
</evidence>
<dbReference type="GO" id="GO:0005741">
    <property type="term" value="C:mitochondrial outer membrane"/>
    <property type="evidence" value="ECO:0007669"/>
    <property type="project" value="TreeGrafter"/>
</dbReference>
<feature type="transmembrane region" description="Helical" evidence="8">
    <location>
        <begin position="6"/>
        <end position="25"/>
    </location>
</feature>
<keyword evidence="7" id="KW-0503">Monooxygenase</keyword>
<reference evidence="10 11" key="1">
    <citation type="submission" date="2021-06" db="EMBL/GenBank/DDBJ databases">
        <title>Caerostris extrusa draft genome.</title>
        <authorList>
            <person name="Kono N."/>
            <person name="Arakawa K."/>
        </authorList>
    </citation>
    <scope>NUCLEOTIDE SEQUENCE [LARGE SCALE GENOMIC DNA]</scope>
</reference>
<gene>
    <name evidence="10" type="primary">kh</name>
    <name evidence="10" type="ORF">CEXT_474101</name>
</gene>
<dbReference type="Pfam" id="PF01494">
    <property type="entry name" value="FAD_binding_3"/>
    <property type="match status" value="1"/>
</dbReference>
<keyword evidence="2" id="KW-0285">Flavoprotein</keyword>
<dbReference type="InterPro" id="IPR002938">
    <property type="entry name" value="FAD-bd"/>
</dbReference>
<dbReference type="Gene3D" id="3.50.50.60">
    <property type="entry name" value="FAD/NAD(P)-binding domain"/>
    <property type="match status" value="1"/>
</dbReference>
<dbReference type="PROSITE" id="PS51257">
    <property type="entry name" value="PROKAR_LIPOPROTEIN"/>
    <property type="match status" value="1"/>
</dbReference>
<dbReference type="GO" id="GO:0004502">
    <property type="term" value="F:kynurenine 3-monooxygenase activity"/>
    <property type="evidence" value="ECO:0007669"/>
    <property type="project" value="TreeGrafter"/>
</dbReference>
<keyword evidence="3" id="KW-0662">Pyridine nucleotide biosynthesis</keyword>
<dbReference type="GO" id="GO:0019363">
    <property type="term" value="P:pyridine nucleotide biosynthetic process"/>
    <property type="evidence" value="ECO:0007669"/>
    <property type="project" value="UniProtKB-KW"/>
</dbReference>
<evidence type="ECO:0000256" key="8">
    <source>
        <dbReference type="SAM" id="Phobius"/>
    </source>
</evidence>
<keyword evidence="8" id="KW-0472">Membrane</keyword>
<evidence type="ECO:0000256" key="3">
    <source>
        <dbReference type="ARBA" id="ARBA00022642"/>
    </source>
</evidence>
<evidence type="ECO:0000313" key="11">
    <source>
        <dbReference type="Proteomes" id="UP001054945"/>
    </source>
</evidence>
<accession>A0AAV4NL92</accession>
<dbReference type="Proteomes" id="UP001054945">
    <property type="component" value="Unassembled WGS sequence"/>
</dbReference>
<keyword evidence="8" id="KW-0812">Transmembrane</keyword>
<evidence type="ECO:0000256" key="5">
    <source>
        <dbReference type="ARBA" id="ARBA00022857"/>
    </source>
</evidence>
<organism evidence="10 11">
    <name type="scientific">Caerostris extrusa</name>
    <name type="common">Bark spider</name>
    <name type="synonym">Caerostris bankana</name>
    <dbReference type="NCBI Taxonomy" id="172846"/>
    <lineage>
        <taxon>Eukaryota</taxon>
        <taxon>Metazoa</taxon>
        <taxon>Ecdysozoa</taxon>
        <taxon>Arthropoda</taxon>
        <taxon>Chelicerata</taxon>
        <taxon>Arachnida</taxon>
        <taxon>Araneae</taxon>
        <taxon>Araneomorphae</taxon>
        <taxon>Entelegynae</taxon>
        <taxon>Araneoidea</taxon>
        <taxon>Araneidae</taxon>
        <taxon>Caerostris</taxon>
    </lineage>
</organism>
<evidence type="ECO:0000313" key="10">
    <source>
        <dbReference type="EMBL" id="GIX84506.1"/>
    </source>
</evidence>
<evidence type="ECO:0000256" key="7">
    <source>
        <dbReference type="ARBA" id="ARBA00023033"/>
    </source>
</evidence>
<dbReference type="InterPro" id="IPR036188">
    <property type="entry name" value="FAD/NAD-bd_sf"/>
</dbReference>
<protein>
    <submittedName>
        <fullName evidence="10">Kynurenine 3-monooxygenase</fullName>
    </submittedName>
</protein>